<accession>W1YPH6</accession>
<gene>
    <name evidence="2" type="ORF">Q604_UNBC02339G0001</name>
</gene>
<proteinExistence type="predicted"/>
<organism evidence="2">
    <name type="scientific">human gut metagenome</name>
    <dbReference type="NCBI Taxonomy" id="408170"/>
    <lineage>
        <taxon>unclassified sequences</taxon>
        <taxon>metagenomes</taxon>
        <taxon>organismal metagenomes</taxon>
    </lineage>
</organism>
<feature type="region of interest" description="Disordered" evidence="1">
    <location>
        <begin position="1"/>
        <end position="35"/>
    </location>
</feature>
<name>W1YPH6_9ZZZZ</name>
<evidence type="ECO:0000256" key="1">
    <source>
        <dbReference type="SAM" id="MobiDB-lite"/>
    </source>
</evidence>
<feature type="non-terminal residue" evidence="2">
    <location>
        <position position="35"/>
    </location>
</feature>
<comment type="caution">
    <text evidence="2">The sequence shown here is derived from an EMBL/GenBank/DDBJ whole genome shotgun (WGS) entry which is preliminary data.</text>
</comment>
<evidence type="ECO:0000313" key="2">
    <source>
        <dbReference type="EMBL" id="ETJ43650.1"/>
    </source>
</evidence>
<dbReference type="EMBL" id="AZMM01002339">
    <property type="protein sequence ID" value="ETJ43650.1"/>
    <property type="molecule type" value="Genomic_DNA"/>
</dbReference>
<dbReference type="AlphaFoldDB" id="W1YPH6"/>
<reference evidence="2" key="1">
    <citation type="submission" date="2013-12" db="EMBL/GenBank/DDBJ databases">
        <title>A Varibaculum cambriense genome reconstructed from a premature infant gut community with otherwise low bacterial novelty that shifts toward anaerobic metabolism during the third week of life.</title>
        <authorList>
            <person name="Brown C.T."/>
            <person name="Sharon I."/>
            <person name="Thomas B.C."/>
            <person name="Castelle C.J."/>
            <person name="Morowitz M.J."/>
            <person name="Banfield J.F."/>
        </authorList>
    </citation>
    <scope>NUCLEOTIDE SEQUENCE</scope>
</reference>
<protein>
    <submittedName>
        <fullName evidence="2">Component of anaerobic dehydrogenase</fullName>
    </submittedName>
</protein>
<sequence length="35" mass="3834">MDQVAGLAGQWPLSGLPQETPDAQQARENGWQLLK</sequence>